<dbReference type="Gene3D" id="3.90.1720.10">
    <property type="entry name" value="endopeptidase domain like (from Nostoc punctiforme)"/>
    <property type="match status" value="1"/>
</dbReference>
<dbReference type="OrthoDB" id="9815928at2"/>
<organism evidence="2 3">
    <name type="scientific">Amycolatopsis keratiniphila subsp. keratiniphila</name>
    <dbReference type="NCBI Taxonomy" id="227715"/>
    <lineage>
        <taxon>Bacteria</taxon>
        <taxon>Bacillati</taxon>
        <taxon>Actinomycetota</taxon>
        <taxon>Actinomycetes</taxon>
        <taxon>Pseudonocardiales</taxon>
        <taxon>Pseudonocardiaceae</taxon>
        <taxon>Amycolatopsis</taxon>
        <taxon>Amycolatopsis japonica group</taxon>
    </lineage>
</organism>
<protein>
    <submittedName>
        <fullName evidence="2">Uncharacterized protein</fullName>
    </submittedName>
</protein>
<dbReference type="Pfam" id="PF13517">
    <property type="entry name" value="FG-GAP_3"/>
    <property type="match status" value="2"/>
</dbReference>
<proteinExistence type="predicted"/>
<accession>A0A1W2LYJ8</accession>
<dbReference type="InterPro" id="IPR028994">
    <property type="entry name" value="Integrin_alpha_N"/>
</dbReference>
<dbReference type="EMBL" id="LQMT02000010">
    <property type="protein sequence ID" value="ONF72306.1"/>
    <property type="molecule type" value="Genomic_DNA"/>
</dbReference>
<dbReference type="PANTHER" id="PTHR44103:SF1">
    <property type="entry name" value="PROPROTEIN CONVERTASE P"/>
    <property type="match status" value="1"/>
</dbReference>
<dbReference type="SUPFAM" id="SSF69318">
    <property type="entry name" value="Integrin alpha N-terminal domain"/>
    <property type="match status" value="1"/>
</dbReference>
<dbReference type="RefSeq" id="WP_076857295.1">
    <property type="nucleotide sequence ID" value="NZ_LQMT02000010.1"/>
</dbReference>
<name>A0A1W2LYJ8_9PSEU</name>
<comment type="caution">
    <text evidence="2">The sequence shown here is derived from an EMBL/GenBank/DDBJ whole genome shotgun (WGS) entry which is preliminary data.</text>
</comment>
<sequence>MTAADVAASATISRSEVLRRARSWVDVNVKYTQYNHYSNQYGDYRMDCSGFISMAWGLQPSGMAAPTTRSLPSYGTLLNSLDDLLPGDAINDFDSHVVLFVSWADAGHTVANVYEQTSYGGPAGPDPGAIASQYSRTKLINNGYRPLRYNGIGAGSESGRDFTGDGRADLMAIDSGNSLIRFNGDGAGHVTWGGAAWNGAHWAGYRELTVGDFNNDGRADVIGIDPGNSLIFFPGDGAGNVTWGGGAWNGAHWAGYRELTAGDFNGDGRTDIAGIDPGNNLVVFNGDGAGHVTWGGAAWNGAHWAGYRELVAGDFNNDGRTDIVGIDAGNNLIRFNGDGAGHVTWGGGAWNGAHWAGYRELVAGDFNNDGRTDVIGIDPGNSLIFFPGDGAGQVSWGGGAWNGAHWAGYRELA</sequence>
<dbReference type="AlphaFoldDB" id="A0A1W2LYJ8"/>
<dbReference type="PANTHER" id="PTHR44103">
    <property type="entry name" value="PROPROTEIN CONVERTASE P"/>
    <property type="match status" value="1"/>
</dbReference>
<evidence type="ECO:0000256" key="1">
    <source>
        <dbReference type="ARBA" id="ARBA00022729"/>
    </source>
</evidence>
<dbReference type="Gene3D" id="2.40.128.340">
    <property type="match status" value="1"/>
</dbReference>
<reference evidence="2 3" key="1">
    <citation type="submission" date="2016-12" db="EMBL/GenBank/DDBJ databases">
        <title>Amycolatopsis keratiniphila subsp. keratiniphila genome sequencing and assembly.</title>
        <authorList>
            <person name="Mayilraj S."/>
            <person name="Kaur N."/>
        </authorList>
    </citation>
    <scope>NUCLEOTIDE SEQUENCE [LARGE SCALE GENOMIC DNA]</scope>
    <source>
        <strain evidence="2 3">DSM 44409</strain>
    </source>
</reference>
<gene>
    <name evidence="2" type="ORF">AVR91_0208740</name>
</gene>
<dbReference type="Proteomes" id="UP000076660">
    <property type="component" value="Unassembled WGS sequence"/>
</dbReference>
<evidence type="ECO:0000313" key="2">
    <source>
        <dbReference type="EMBL" id="ONF72306.1"/>
    </source>
</evidence>
<keyword evidence="1" id="KW-0732">Signal</keyword>
<dbReference type="InterPro" id="IPR013517">
    <property type="entry name" value="FG-GAP"/>
</dbReference>
<evidence type="ECO:0000313" key="3">
    <source>
        <dbReference type="Proteomes" id="UP000076660"/>
    </source>
</evidence>